<reference evidence="4 5" key="1">
    <citation type="submission" date="2016-01" db="EMBL/GenBank/DDBJ databases">
        <authorList>
            <person name="Oliw E.H."/>
        </authorList>
    </citation>
    <scope>NUCLEOTIDE SEQUENCE [LARGE SCALE GENOMIC DNA]</scope>
    <source>
        <strain evidence="2 4">GED7760B</strain>
        <strain evidence="3 5">PSS_7772B</strain>
    </source>
</reference>
<dbReference type="EMBL" id="LRQB01000066">
    <property type="protein sequence ID" value="KXA19547.1"/>
    <property type="molecule type" value="Genomic_DNA"/>
</dbReference>
<dbReference type="EMBL" id="LRQA01000006">
    <property type="protein sequence ID" value="KXA19383.1"/>
    <property type="molecule type" value="Genomic_DNA"/>
</dbReference>
<name>A0A133NTB6_GARVA</name>
<accession>A0A133NTB6</accession>
<dbReference type="PATRIC" id="fig|2702.100.peg.1019"/>
<dbReference type="Proteomes" id="UP000070558">
    <property type="component" value="Unassembled WGS sequence"/>
</dbReference>
<evidence type="ECO:0000313" key="4">
    <source>
        <dbReference type="Proteomes" id="UP000070558"/>
    </source>
</evidence>
<evidence type="ECO:0000313" key="3">
    <source>
        <dbReference type="EMBL" id="KXA19547.1"/>
    </source>
</evidence>
<organism evidence="3 5">
    <name type="scientific">Gardnerella vaginalis</name>
    <dbReference type="NCBI Taxonomy" id="2702"/>
    <lineage>
        <taxon>Bacteria</taxon>
        <taxon>Bacillati</taxon>
        <taxon>Actinomycetota</taxon>
        <taxon>Actinomycetes</taxon>
        <taxon>Bifidobacteriales</taxon>
        <taxon>Bifidobacteriaceae</taxon>
        <taxon>Gardnerella</taxon>
    </lineage>
</organism>
<evidence type="ECO:0000259" key="1">
    <source>
        <dbReference type="Pfam" id="PF18864"/>
    </source>
</evidence>
<sequence length="307" mass="34325">MVERRMVNNMGSIVLELQNEIVSSNCDVVNILRKAHLIASKLKLADFDQWIQHELNGYPDPESCPEYRKVRGSLKTFNPYRGWIPTSIQDNEYEKKICERKLVNSISEIISLCQSSGNVLTLDFSGEQLALFDKMADSLLPMDYALHVPTTAVKDIEEKVKNTILEWTLKLESEGIVGENMVFSETEKESAVNMPQTVNNYYGNTSVINSPSDNVQIVSGSENTVTFSYDKVKDVVDAVEKSISESDLSKEDIETATELLADIKLKIEEEKKPHILKSALVGLKDFLINTGASVTAVLIQAQIQGLF</sequence>
<dbReference type="InterPro" id="IPR041304">
    <property type="entry name" value="AbiTii"/>
</dbReference>
<evidence type="ECO:0000313" key="5">
    <source>
        <dbReference type="Proteomes" id="UP000070687"/>
    </source>
</evidence>
<comment type="caution">
    <text evidence="3">The sequence shown here is derived from an EMBL/GenBank/DDBJ whole genome shotgun (WGS) entry which is preliminary data.</text>
</comment>
<evidence type="ECO:0000313" key="2">
    <source>
        <dbReference type="EMBL" id="KXA19383.1"/>
    </source>
</evidence>
<proteinExistence type="predicted"/>
<protein>
    <recommendedName>
        <fullName evidence="1">AbiTii domain-containing protein</fullName>
    </recommendedName>
</protein>
<feature type="domain" description="AbiTii" evidence="1">
    <location>
        <begin position="12"/>
        <end position="194"/>
    </location>
</feature>
<gene>
    <name evidence="3" type="ORF">HMPREF3208_01039</name>
    <name evidence="2" type="ORF">HMPREF3216_00150</name>
</gene>
<dbReference type="Proteomes" id="UP000070687">
    <property type="component" value="Unassembled WGS sequence"/>
</dbReference>
<dbReference type="AlphaFoldDB" id="A0A133NTB6"/>
<dbReference type="Pfam" id="PF18864">
    <property type="entry name" value="AbiTii"/>
    <property type="match status" value="1"/>
</dbReference>